<accession>A0A1J1HDB1</accession>
<dbReference type="RefSeq" id="XP_028535889.1">
    <property type="nucleotide sequence ID" value="XM_028678776.1"/>
</dbReference>
<evidence type="ECO:0000256" key="1">
    <source>
        <dbReference type="SAM" id="MobiDB-lite"/>
    </source>
</evidence>
<dbReference type="InterPro" id="IPR029058">
    <property type="entry name" value="AB_hydrolase_fold"/>
</dbReference>
<dbReference type="Pfam" id="PF01764">
    <property type="entry name" value="Lipase_3"/>
    <property type="match status" value="1"/>
</dbReference>
<keyword evidence="2" id="KW-1133">Transmembrane helix</keyword>
<dbReference type="OrthoDB" id="426718at2759"/>
<evidence type="ECO:0000259" key="3">
    <source>
        <dbReference type="Pfam" id="PF01764"/>
    </source>
</evidence>
<dbReference type="PANTHER" id="PTHR45856:SF11">
    <property type="entry name" value="FUNGAL LIPASE-LIKE DOMAIN-CONTAINING PROTEIN"/>
    <property type="match status" value="1"/>
</dbReference>
<dbReference type="KEGG" id="prel:PRELSG_1324100"/>
<keyword evidence="5" id="KW-1185">Reference proteome</keyword>
<keyword evidence="2" id="KW-0812">Transmembrane</keyword>
<dbReference type="AlphaFoldDB" id="A0A1J1HDB1"/>
<dbReference type="GO" id="GO:0004806">
    <property type="term" value="F:triacylglycerol lipase activity"/>
    <property type="evidence" value="ECO:0007669"/>
    <property type="project" value="UniProtKB-EC"/>
</dbReference>
<evidence type="ECO:0000313" key="5">
    <source>
        <dbReference type="Proteomes" id="UP000220158"/>
    </source>
</evidence>
<dbReference type="Gene3D" id="3.40.50.1820">
    <property type="entry name" value="alpha/beta hydrolase"/>
    <property type="match status" value="1"/>
</dbReference>
<dbReference type="InterPro" id="IPR051218">
    <property type="entry name" value="Sec_MonoDiacylglyc_Lipase"/>
</dbReference>
<dbReference type="OMA" id="YHIVEQI"/>
<dbReference type="Proteomes" id="UP000220158">
    <property type="component" value="Chromosome 13"/>
</dbReference>
<reference evidence="4 5" key="1">
    <citation type="submission" date="2015-04" db="EMBL/GenBank/DDBJ databases">
        <authorList>
            <consortium name="Pathogen Informatics"/>
        </authorList>
    </citation>
    <scope>NUCLEOTIDE SEQUENCE [LARGE SCALE GENOMIC DNA]</scope>
    <source>
        <strain evidence="4 5">SGS1</strain>
    </source>
</reference>
<dbReference type="SUPFAM" id="SSF53474">
    <property type="entry name" value="alpha/beta-Hydrolases"/>
    <property type="match status" value="1"/>
</dbReference>
<dbReference type="VEuPathDB" id="PlasmoDB:PRELSG_1324100"/>
<organism evidence="4 5">
    <name type="scientific">Plasmodium relictum</name>
    <dbReference type="NCBI Taxonomy" id="85471"/>
    <lineage>
        <taxon>Eukaryota</taxon>
        <taxon>Sar</taxon>
        <taxon>Alveolata</taxon>
        <taxon>Apicomplexa</taxon>
        <taxon>Aconoidasida</taxon>
        <taxon>Haemosporida</taxon>
        <taxon>Plasmodiidae</taxon>
        <taxon>Plasmodium</taxon>
        <taxon>Plasmodium (Haemamoeba)</taxon>
    </lineage>
</organism>
<keyword evidence="2" id="KW-0472">Membrane</keyword>
<feature type="domain" description="Fungal lipase-type" evidence="3">
    <location>
        <begin position="618"/>
        <end position="759"/>
    </location>
</feature>
<evidence type="ECO:0000313" key="4">
    <source>
        <dbReference type="EMBL" id="CRH03883.1"/>
    </source>
</evidence>
<sequence>MTPYIFIYFFNIFCISFFRIFIYCDSTINNNVNSSLHNNKPFEIFKGHEKKIIENDMNYGKKNIFKKGDENNTQNEETKENNENELTNLKNIDETKGKINHNQNILIEENELYGKKYNEEKESTHVDVRSNANIEEKKNKDKVKEGSEGENNGEIKGHNMKEEKEESKEQMRNENIEERDIEAKNEKISNECKNNTIGISNNSESTKTSIFLHKMEYMGILNRYNEDLKLYKKKLDINEKSDFYDYIKKRRNLISIDHKNEYLLKINYGKGYDFSLHNLYVVNEEKIAEKFYSNFTYLRDEDNSTLYNLSYFANLSKIDIDPTLFKEYYMKMEQCEGEYLPLKSSVIERICFVSNHIKKNPYINKVKITNKKPLLYRIFLKFIKAFKKLSVKQCIKNVEESNLLDVLLIFNDELVKESKKERNLGKCINNIITRHKEWYEVFNFLFSIMLGCSTHVKEHYFLNEEEKNEIYNKQKLIDLPIFKYLDKEKIDFYLPRNLETKINIDLYNDVSEPVPYKREIFRTWYACYLFVHKVYLLSKMWNLVKHWRATKYVPKPWYVQHVGSGLIPHIISLYNDKKKKYFYMRYLDENQFFMHFKRSKKYPLPDYDKNNYHLVENIIAFQGTSTPSMWFLNLIYKLSPYHILSKGKMHKGYIFIFEQAVKPYLDVLKESIQHEIKFSSKYTKENPYTLIFTGHSFGAAMAQLSAFYLSKFLDVKNNDSLKIYSITFGLPTFYDIQFSDDFRNSGAIINNINVNYDPVHVAMAIPEINNFYNPDEKNNLMIILNVEDLKHLNYDFGENIFYGDEIFNAKNHHNHIMTHFVTKYIFKKNIFLNLRELHISQTHYFFYYVFLTLLSGWANEADWGTYFMATYFVYDISTYSHNELMSKSKESYKKYKDFFMKKKLQNMKTESKNKE</sequence>
<protein>
    <submittedName>
        <fullName evidence="4">Lipase, putative</fullName>
        <ecNumber evidence="4">3.1.1.3</ecNumber>
    </submittedName>
</protein>
<dbReference type="PANTHER" id="PTHR45856">
    <property type="entry name" value="ALPHA/BETA-HYDROLASES SUPERFAMILY PROTEIN"/>
    <property type="match status" value="1"/>
</dbReference>
<dbReference type="GO" id="GO:0006629">
    <property type="term" value="P:lipid metabolic process"/>
    <property type="evidence" value="ECO:0007669"/>
    <property type="project" value="InterPro"/>
</dbReference>
<dbReference type="GeneID" id="39738174"/>
<proteinExistence type="predicted"/>
<dbReference type="InterPro" id="IPR002921">
    <property type="entry name" value="Fungal_lipase-type"/>
</dbReference>
<dbReference type="EC" id="3.1.1.3" evidence="4"/>
<feature type="region of interest" description="Disordered" evidence="1">
    <location>
        <begin position="122"/>
        <end position="174"/>
    </location>
</feature>
<keyword evidence="4" id="KW-0378">Hydrolase</keyword>
<evidence type="ECO:0000256" key="2">
    <source>
        <dbReference type="SAM" id="Phobius"/>
    </source>
</evidence>
<gene>
    <name evidence="4" type="ORF">PRELSG_1324100</name>
</gene>
<name>A0A1J1HDB1_PLARL</name>
<feature type="transmembrane region" description="Helical" evidence="2">
    <location>
        <begin position="5"/>
        <end position="23"/>
    </location>
</feature>
<dbReference type="EMBL" id="LN835308">
    <property type="protein sequence ID" value="CRH03883.1"/>
    <property type="molecule type" value="Genomic_DNA"/>
</dbReference>